<dbReference type="AlphaFoldDB" id="A0A6J6DPQ2"/>
<dbReference type="Gene3D" id="3.40.50.1970">
    <property type="match status" value="1"/>
</dbReference>
<organism evidence="11">
    <name type="scientific">freshwater metagenome</name>
    <dbReference type="NCBI Taxonomy" id="449393"/>
    <lineage>
        <taxon>unclassified sequences</taxon>
        <taxon>metagenomes</taxon>
        <taxon>ecological metagenomes</taxon>
    </lineage>
</organism>
<dbReference type="GO" id="GO:0009073">
    <property type="term" value="P:aromatic amino acid family biosynthetic process"/>
    <property type="evidence" value="ECO:0007669"/>
    <property type="project" value="UniProtKB-KW"/>
</dbReference>
<dbReference type="PANTHER" id="PTHR43622:SF7">
    <property type="entry name" value="3-DEHYDROQUINATE SYNTHASE, CHLOROPLASTIC"/>
    <property type="match status" value="1"/>
</dbReference>
<evidence type="ECO:0000256" key="2">
    <source>
        <dbReference type="ARBA" id="ARBA00001941"/>
    </source>
</evidence>
<evidence type="ECO:0000313" key="11">
    <source>
        <dbReference type="EMBL" id="CAB4565154.1"/>
    </source>
</evidence>
<feature type="domain" description="3-dehydroquinate synthase N-terminal" evidence="9">
    <location>
        <begin position="67"/>
        <end position="178"/>
    </location>
</feature>
<dbReference type="CDD" id="cd08195">
    <property type="entry name" value="DHQS"/>
    <property type="match status" value="1"/>
</dbReference>
<sequence>MVVMSDMIDVPVELGDRSYLVAVGHGARSRVASMLPSGAKRVAIVTQEGIPSEYLPHLDGYAVTHHIIGNGEAYKSLSTIEKLCSEFAQAGLTRADVVVGVGGGMVTDVAGFAAASYHRGIAVVHVATTLLAMIDAAIGGKTGVNIAEGKNLVGAFWQPHGVACEMDALATLPEREMRCGLGEMAKYHFIAREDFTALPLVDRVARCAEIKANIVSADEREGGQRALLNYGHTLAHALEIATDFSIAHGEAVAVGVLYASHLAHRMGRISAARVDEHYEVVHGLYGLRHSLPSGIAPEQLIIDMGRDKKAIDSLTFVLDSAEGLELVSGVSEEYIREALADLTLRLG</sequence>
<evidence type="ECO:0000259" key="9">
    <source>
        <dbReference type="Pfam" id="PF01761"/>
    </source>
</evidence>
<dbReference type="GO" id="GO:0003856">
    <property type="term" value="F:3-dehydroquinate synthase activity"/>
    <property type="evidence" value="ECO:0007669"/>
    <property type="project" value="TreeGrafter"/>
</dbReference>
<accession>A0A6J6DPQ2</accession>
<keyword evidence="8" id="KW-0170">Cobalt</keyword>
<keyword evidence="4" id="KW-0479">Metal-binding</keyword>
<dbReference type="InterPro" id="IPR030960">
    <property type="entry name" value="DHQS/DOIS_N"/>
</dbReference>
<keyword evidence="5" id="KW-0520">NAD</keyword>
<keyword evidence="7" id="KW-0456">Lyase</keyword>
<dbReference type="InterPro" id="IPR056179">
    <property type="entry name" value="DHQS_C"/>
</dbReference>
<comment type="cofactor">
    <cofactor evidence="1">
        <name>NAD(+)</name>
        <dbReference type="ChEBI" id="CHEBI:57540"/>
    </cofactor>
</comment>
<proteinExistence type="predicted"/>
<feature type="domain" description="3-dehydroquinate synthase C-terminal" evidence="10">
    <location>
        <begin position="200"/>
        <end position="310"/>
    </location>
</feature>
<evidence type="ECO:0000259" key="10">
    <source>
        <dbReference type="Pfam" id="PF24621"/>
    </source>
</evidence>
<evidence type="ECO:0000256" key="1">
    <source>
        <dbReference type="ARBA" id="ARBA00001911"/>
    </source>
</evidence>
<protein>
    <submittedName>
        <fullName evidence="11">Unannotated protein</fullName>
    </submittedName>
</protein>
<dbReference type="InterPro" id="IPR030963">
    <property type="entry name" value="DHQ_synth_fam"/>
</dbReference>
<dbReference type="Pfam" id="PF24621">
    <property type="entry name" value="DHQS_C"/>
    <property type="match status" value="1"/>
</dbReference>
<dbReference type="InterPro" id="IPR050071">
    <property type="entry name" value="Dehydroquinate_synthase"/>
</dbReference>
<comment type="cofactor">
    <cofactor evidence="2">
        <name>Co(2+)</name>
        <dbReference type="ChEBI" id="CHEBI:48828"/>
    </cofactor>
</comment>
<evidence type="ECO:0000256" key="8">
    <source>
        <dbReference type="ARBA" id="ARBA00023285"/>
    </source>
</evidence>
<evidence type="ECO:0000256" key="7">
    <source>
        <dbReference type="ARBA" id="ARBA00023239"/>
    </source>
</evidence>
<dbReference type="PIRSF" id="PIRSF001455">
    <property type="entry name" value="DHQ_synth"/>
    <property type="match status" value="1"/>
</dbReference>
<dbReference type="EMBL" id="CAEZTI010000106">
    <property type="protein sequence ID" value="CAB4565154.1"/>
    <property type="molecule type" value="Genomic_DNA"/>
</dbReference>
<keyword evidence="6" id="KW-0057">Aromatic amino acid biosynthesis</keyword>
<dbReference type="PANTHER" id="PTHR43622">
    <property type="entry name" value="3-DEHYDROQUINATE SYNTHASE"/>
    <property type="match status" value="1"/>
</dbReference>
<dbReference type="Gene3D" id="1.20.1090.10">
    <property type="entry name" value="Dehydroquinate synthase-like - alpha domain"/>
    <property type="match status" value="1"/>
</dbReference>
<dbReference type="GO" id="GO:0008652">
    <property type="term" value="P:amino acid biosynthetic process"/>
    <property type="evidence" value="ECO:0007669"/>
    <property type="project" value="UniProtKB-KW"/>
</dbReference>
<dbReference type="GO" id="GO:0046872">
    <property type="term" value="F:metal ion binding"/>
    <property type="evidence" value="ECO:0007669"/>
    <property type="project" value="UniProtKB-KW"/>
</dbReference>
<evidence type="ECO:0000256" key="3">
    <source>
        <dbReference type="ARBA" id="ARBA00022605"/>
    </source>
</evidence>
<gene>
    <name evidence="11" type="ORF">UFOPK1619_00618</name>
</gene>
<dbReference type="SUPFAM" id="SSF56796">
    <property type="entry name" value="Dehydroquinate synthase-like"/>
    <property type="match status" value="1"/>
</dbReference>
<evidence type="ECO:0000256" key="6">
    <source>
        <dbReference type="ARBA" id="ARBA00023141"/>
    </source>
</evidence>
<reference evidence="11" key="1">
    <citation type="submission" date="2020-05" db="EMBL/GenBank/DDBJ databases">
        <authorList>
            <person name="Chiriac C."/>
            <person name="Salcher M."/>
            <person name="Ghai R."/>
            <person name="Kavagutti S V."/>
        </authorList>
    </citation>
    <scope>NUCLEOTIDE SEQUENCE</scope>
</reference>
<dbReference type="Pfam" id="PF01761">
    <property type="entry name" value="DHQ_synthase"/>
    <property type="match status" value="1"/>
</dbReference>
<keyword evidence="3" id="KW-0028">Amino-acid biosynthesis</keyword>
<evidence type="ECO:0000256" key="5">
    <source>
        <dbReference type="ARBA" id="ARBA00023027"/>
    </source>
</evidence>
<name>A0A6J6DPQ2_9ZZZZ</name>
<evidence type="ECO:0000256" key="4">
    <source>
        <dbReference type="ARBA" id="ARBA00022723"/>
    </source>
</evidence>